<dbReference type="AlphaFoldDB" id="M0QGE0"/>
<dbReference type="EMBL" id="BANX01000008">
    <property type="protein sequence ID" value="GAC67514.1"/>
    <property type="molecule type" value="Genomic_DNA"/>
</dbReference>
<comment type="caution">
    <text evidence="1">The sequence shown here is derived from an EMBL/GenBank/DDBJ whole genome shotgun (WGS) entry which is preliminary data.</text>
</comment>
<dbReference type="STRING" id="1223545.GS4_08_00990"/>
<organism evidence="1 2">
    <name type="scientific">Gordonia soli NBRC 108243</name>
    <dbReference type="NCBI Taxonomy" id="1223545"/>
    <lineage>
        <taxon>Bacteria</taxon>
        <taxon>Bacillati</taxon>
        <taxon>Actinomycetota</taxon>
        <taxon>Actinomycetes</taxon>
        <taxon>Mycobacteriales</taxon>
        <taxon>Gordoniaceae</taxon>
        <taxon>Gordonia</taxon>
    </lineage>
</organism>
<dbReference type="Proteomes" id="UP000011666">
    <property type="component" value="Unassembled WGS sequence"/>
</dbReference>
<accession>M0QGE0</accession>
<evidence type="ECO:0000313" key="1">
    <source>
        <dbReference type="EMBL" id="GAC67514.1"/>
    </source>
</evidence>
<name>M0QGE0_9ACTN</name>
<gene>
    <name evidence="1" type="ORF">GS4_08_00990</name>
</gene>
<protein>
    <submittedName>
        <fullName evidence="1">Uncharacterized protein</fullName>
    </submittedName>
</protein>
<proteinExistence type="predicted"/>
<sequence>MHTIMAAADEGRVAEALTAATPHVSVSPLAVWAQLALIGDAVGARSGEVAPATSDAAELVRGVLAHPHPACTVGATIWLPFRSVDDRQRLEMLADSLREQGHWAGPGMPRLEDLDAWTADHTGGAIGQFPVDLAPGLFHIPSDWETGGAEPDSTPGLVTAIAFQTGGHWPAPLEVVPAGELAAPWSISHALRVSGPECGLAWDTEVGLVGVAVNRSGNGMFTVSAIADPGCREAEVTGAATRITRRFAAGERVLLRGNELPVGDGGWWRVSDSPLYRGGLMEQQHNAALLPIWQSIDVHDLMAMGLGYWNVMQESMLPQLADAFDHAVAQHVSVLRFDNLGFGAAAVAAAGAVRGGWVSALYADHITEPVDLGPLPAFDGGGTLVELDFRHPFAAVVATASEHGGSFWQGLPLHVAWVVEADPQVPDTRPSGYLEDW</sequence>
<keyword evidence="2" id="KW-1185">Reference proteome</keyword>
<reference evidence="1 2" key="1">
    <citation type="submission" date="2013-01" db="EMBL/GenBank/DDBJ databases">
        <title>Whole genome shotgun sequence of Gordonia soli NBRC 108243.</title>
        <authorList>
            <person name="Isaki-Nakamura S."/>
            <person name="Hosoyama A."/>
            <person name="Tsuchikane K."/>
            <person name="Ando Y."/>
            <person name="Baba S."/>
            <person name="Ohji S."/>
            <person name="Hamada M."/>
            <person name="Tamura T."/>
            <person name="Yamazoe A."/>
            <person name="Yamazaki S."/>
            <person name="Fujita N."/>
        </authorList>
    </citation>
    <scope>NUCLEOTIDE SEQUENCE [LARGE SCALE GENOMIC DNA]</scope>
    <source>
        <strain evidence="1 2">NBRC 108243</strain>
    </source>
</reference>
<evidence type="ECO:0000313" key="2">
    <source>
        <dbReference type="Proteomes" id="UP000011666"/>
    </source>
</evidence>
<dbReference type="eggNOG" id="ENOG5031WAR">
    <property type="taxonomic scope" value="Bacteria"/>
</dbReference>